<feature type="region of interest" description="Disordered" evidence="1">
    <location>
        <begin position="374"/>
        <end position="480"/>
    </location>
</feature>
<dbReference type="AlphaFoldDB" id="A0A3M7MB37"/>
<evidence type="ECO:0000313" key="2">
    <source>
        <dbReference type="EMBL" id="RMZ71658.1"/>
    </source>
</evidence>
<feature type="region of interest" description="Disordered" evidence="1">
    <location>
        <begin position="328"/>
        <end position="356"/>
    </location>
</feature>
<dbReference type="Proteomes" id="UP000265663">
    <property type="component" value="Unassembled WGS sequence"/>
</dbReference>
<sequence length="608" mass="67129">MNGMAPGLSPNRPIRARKSVRTYNLKTLSRTSSITRRTSQAIEPKSARLSESPKTTESKEENPYPSYSEESSELTSPMMSPNLRALETSLSEGGITIPPTQSSVSPKGADLYDCFNSIPHPKGHFYSAKELFARGVWIGYLSPERHKESFYGLPSFNSLKANFTNFSPPYPPIIHGSVRENRNAVCRGCARSTSGVIALSEIHFVRASKLVIMPLDADDDFGAFAIMVPQKVDRSLHGLQSYRPYELTDGGKGESFVNNYMLLTIRNSDSESGTLETVLKVLAAQEHANTVRKDVDPSHFLLDNQPISSSPSTITDANFARASETILNDGRSVVPKQQKTGITIGDHHDTMEDMRNDGEGIYIQGNFEITPGLSEPAMELTKPPGLDATIPRDNSPAKQQKWMTPEPLGSEPQATKAPSLVQSIPRDDSFAQRQNTRTPEPPLSSLHAAKTSSPMQSIPRDNNHLLSEKKMPKLSERSDKVIKEPSPIQSMTFGLTDEQAECIHLTWTGKDTEMEYEFGYTLGECKTFGGFLALLEEGTQAFPTFADMLARTKTWQMTLRLGDGTNKAFVARRGAETAFNRLQTTLARAPIWMSTPYPTVDVEVRSLG</sequence>
<accession>A0A3M7MB37</accession>
<gene>
    <name evidence="2" type="ORF">GMOD_00006798</name>
</gene>
<evidence type="ECO:0000256" key="1">
    <source>
        <dbReference type="SAM" id="MobiDB-lite"/>
    </source>
</evidence>
<organism evidence="2 3">
    <name type="scientific">Pyrenophora seminiperda CCB06</name>
    <dbReference type="NCBI Taxonomy" id="1302712"/>
    <lineage>
        <taxon>Eukaryota</taxon>
        <taxon>Fungi</taxon>
        <taxon>Dikarya</taxon>
        <taxon>Ascomycota</taxon>
        <taxon>Pezizomycotina</taxon>
        <taxon>Dothideomycetes</taxon>
        <taxon>Pleosporomycetidae</taxon>
        <taxon>Pleosporales</taxon>
        <taxon>Pleosporineae</taxon>
        <taxon>Pleosporaceae</taxon>
        <taxon>Pyrenophora</taxon>
    </lineage>
</organism>
<name>A0A3M7MB37_9PLEO</name>
<feature type="compositionally biased region" description="Low complexity" evidence="1">
    <location>
        <begin position="27"/>
        <end position="39"/>
    </location>
</feature>
<keyword evidence="3" id="KW-1185">Reference proteome</keyword>
<feature type="compositionally biased region" description="Low complexity" evidence="1">
    <location>
        <begin position="63"/>
        <end position="77"/>
    </location>
</feature>
<dbReference type="EMBL" id="KE747827">
    <property type="protein sequence ID" value="RMZ71658.1"/>
    <property type="molecule type" value="Genomic_DNA"/>
</dbReference>
<evidence type="ECO:0000313" key="3">
    <source>
        <dbReference type="Proteomes" id="UP000265663"/>
    </source>
</evidence>
<protein>
    <submittedName>
        <fullName evidence="2">Integral membrane</fullName>
    </submittedName>
</protein>
<feature type="compositionally biased region" description="Basic and acidic residues" evidence="1">
    <location>
        <begin position="345"/>
        <end position="356"/>
    </location>
</feature>
<feature type="compositionally biased region" description="Polar residues" evidence="1">
    <location>
        <begin position="450"/>
        <end position="460"/>
    </location>
</feature>
<feature type="compositionally biased region" description="Basic and acidic residues" evidence="1">
    <location>
        <begin position="461"/>
        <end position="480"/>
    </location>
</feature>
<reference evidence="2 3" key="1">
    <citation type="journal article" date="2014" name="PLoS ONE">
        <title>De novo Genome Assembly of the Fungal Plant Pathogen Pyrenophora semeniperda.</title>
        <authorList>
            <person name="Soliai M.M."/>
            <person name="Meyer S.E."/>
            <person name="Udall J.A."/>
            <person name="Elzinga D.E."/>
            <person name="Hermansen R.A."/>
            <person name="Bodily P.M."/>
            <person name="Hart A.A."/>
            <person name="Coleman C.E."/>
        </authorList>
    </citation>
    <scope>NUCLEOTIDE SEQUENCE [LARGE SCALE GENOMIC DNA]</scope>
    <source>
        <strain evidence="2 3">CCB06</strain>
        <tissue evidence="2">Mycelium</tissue>
    </source>
</reference>
<feature type="region of interest" description="Disordered" evidence="1">
    <location>
        <begin position="1"/>
        <end position="78"/>
    </location>
</feature>
<proteinExistence type="predicted"/>
<dbReference type="OrthoDB" id="3783585at2759"/>